<evidence type="ECO:0000313" key="3">
    <source>
        <dbReference type="Proteomes" id="UP001374579"/>
    </source>
</evidence>
<accession>A0AAN9B7T8</accession>
<reference evidence="2 3" key="1">
    <citation type="submission" date="2024-02" db="EMBL/GenBank/DDBJ databases">
        <title>Chromosome-scale genome assembly of the rough periwinkle Littorina saxatilis.</title>
        <authorList>
            <person name="De Jode A."/>
            <person name="Faria R."/>
            <person name="Formenti G."/>
            <person name="Sims Y."/>
            <person name="Smith T.P."/>
            <person name="Tracey A."/>
            <person name="Wood J.M.D."/>
            <person name="Zagrodzka Z.B."/>
            <person name="Johannesson K."/>
            <person name="Butlin R.K."/>
            <person name="Leder E.H."/>
        </authorList>
    </citation>
    <scope>NUCLEOTIDE SEQUENCE [LARGE SCALE GENOMIC DNA]</scope>
    <source>
        <strain evidence="2">Snail1</strain>
        <tissue evidence="2">Muscle</tissue>
    </source>
</reference>
<feature type="region of interest" description="Disordered" evidence="1">
    <location>
        <begin position="415"/>
        <end position="439"/>
    </location>
</feature>
<organism evidence="2 3">
    <name type="scientific">Littorina saxatilis</name>
    <dbReference type="NCBI Taxonomy" id="31220"/>
    <lineage>
        <taxon>Eukaryota</taxon>
        <taxon>Metazoa</taxon>
        <taxon>Spiralia</taxon>
        <taxon>Lophotrochozoa</taxon>
        <taxon>Mollusca</taxon>
        <taxon>Gastropoda</taxon>
        <taxon>Caenogastropoda</taxon>
        <taxon>Littorinimorpha</taxon>
        <taxon>Littorinoidea</taxon>
        <taxon>Littorinidae</taxon>
        <taxon>Littorina</taxon>
    </lineage>
</organism>
<feature type="compositionally biased region" description="Polar residues" evidence="1">
    <location>
        <begin position="32"/>
        <end position="44"/>
    </location>
</feature>
<dbReference type="EMBL" id="JBAMIC010000011">
    <property type="protein sequence ID" value="KAK7100274.1"/>
    <property type="molecule type" value="Genomic_DNA"/>
</dbReference>
<evidence type="ECO:0000313" key="2">
    <source>
        <dbReference type="EMBL" id="KAK7100274.1"/>
    </source>
</evidence>
<feature type="compositionally biased region" description="Polar residues" evidence="1">
    <location>
        <begin position="417"/>
        <end position="439"/>
    </location>
</feature>
<feature type="compositionally biased region" description="Basic and acidic residues" evidence="1">
    <location>
        <begin position="276"/>
        <end position="292"/>
    </location>
</feature>
<feature type="compositionally biased region" description="Basic and acidic residues" evidence="1">
    <location>
        <begin position="301"/>
        <end position="343"/>
    </location>
</feature>
<name>A0AAN9B7T8_9CAEN</name>
<comment type="caution">
    <text evidence="2">The sequence shown here is derived from an EMBL/GenBank/DDBJ whole genome shotgun (WGS) entry which is preliminary data.</text>
</comment>
<feature type="compositionally biased region" description="Basic and acidic residues" evidence="1">
    <location>
        <begin position="178"/>
        <end position="197"/>
    </location>
</feature>
<proteinExistence type="predicted"/>
<sequence>MAYYDRQTVTERTGFAETSHRSSNRQYEEGYTGQSSTNRSDFSSASYSTSRLEHISGSSQGYGERAFQCFSSFESETGRESRFRSSHSSGVIRSDLHCDMQSSSSSFYPETQSMDFERSIGEDFGDKRDFAPKLQQNQSLSVATAGEHIFTGGVAESARNVISDYDHKYVQSSSSGLNHDRDSRECTEFDSKQTMKRDRQHSRSPRRDSRFGSNPSGHDNSGDMLVRDNRYSSKATDGSYERRSKVSRFDDAGTSKDRSHRRHSLDPRERGKKSSTSRDDSGYGEKQDSVERHSRRRSRSRDRERRHRDSDRDKRHRHSDRDRHSGGRHLSRDQDKDRGRSPREVPWVPPPLPEHLRQMPAVTGLPPPLPPNQQQGSSSVPWVPPPVAASAQPAAPQLQNHFQNDGSFLAMFRKKMQSASTVQQQSEDSNNSDAHSTSCSETLGAGTAIIRATLAPALPSSGMPVIARRRISKILKTGVVQKPKKDSAPAAVPAGVGSDAWSSYMNEVQKYRANKCIEDESCRPLMK</sequence>
<feature type="region of interest" description="Disordered" evidence="1">
    <location>
        <begin position="171"/>
        <end position="394"/>
    </location>
</feature>
<feature type="compositionally biased region" description="Basic and acidic residues" evidence="1">
    <location>
        <begin position="239"/>
        <end position="257"/>
    </location>
</feature>
<feature type="region of interest" description="Disordered" evidence="1">
    <location>
        <begin position="1"/>
        <end position="44"/>
    </location>
</feature>
<dbReference type="InterPro" id="IPR038838">
    <property type="entry name" value="TRIR"/>
</dbReference>
<dbReference type="PANTHER" id="PTHR34753:SF1">
    <property type="entry name" value="TELOMERASE RNA COMPONENT INTERACTING RNASE"/>
    <property type="match status" value="1"/>
</dbReference>
<dbReference type="PANTHER" id="PTHR34753">
    <property type="entry name" value="TELOMERASE RNA COMPONENT INTERACTING RNASE"/>
    <property type="match status" value="1"/>
</dbReference>
<evidence type="ECO:0000256" key="1">
    <source>
        <dbReference type="SAM" id="MobiDB-lite"/>
    </source>
</evidence>
<gene>
    <name evidence="2" type="ORF">V1264_023255</name>
</gene>
<dbReference type="AlphaFoldDB" id="A0AAN9B7T8"/>
<keyword evidence="3" id="KW-1185">Reference proteome</keyword>
<dbReference type="GO" id="GO:0008409">
    <property type="term" value="F:5'-3' exonuclease activity"/>
    <property type="evidence" value="ECO:0007669"/>
    <property type="project" value="InterPro"/>
</dbReference>
<protein>
    <submittedName>
        <fullName evidence="2">Uncharacterized protein</fullName>
    </submittedName>
</protein>
<dbReference type="GO" id="GO:0008408">
    <property type="term" value="F:3'-5' exonuclease activity"/>
    <property type="evidence" value="ECO:0007669"/>
    <property type="project" value="InterPro"/>
</dbReference>
<dbReference type="Proteomes" id="UP001374579">
    <property type="component" value="Unassembled WGS sequence"/>
</dbReference>